<dbReference type="Proteomes" id="UP001062846">
    <property type="component" value="Chromosome 12"/>
</dbReference>
<gene>
    <name evidence="1" type="ORF">RHMOL_Rhmol12G0022000</name>
</gene>
<dbReference type="EMBL" id="CM046399">
    <property type="protein sequence ID" value="KAI8526770.1"/>
    <property type="molecule type" value="Genomic_DNA"/>
</dbReference>
<reference evidence="1" key="1">
    <citation type="submission" date="2022-02" db="EMBL/GenBank/DDBJ databases">
        <title>Plant Genome Project.</title>
        <authorList>
            <person name="Zhang R.-G."/>
        </authorList>
    </citation>
    <scope>NUCLEOTIDE SEQUENCE</scope>
    <source>
        <strain evidence="1">AT1</strain>
    </source>
</reference>
<sequence>MEINWESLMCVVLAVGSEIWTAARQPIVEGVAHRIFDALWGFASRGLGRLWGLIAALVLLDQGRAVVDLQKIEEELKTRIKGVEAENEVLREKNGAMEKQVELAKLLCMILFLCNIKETDFINLQIKNN</sequence>
<proteinExistence type="predicted"/>
<accession>A0ACC0LDW8</accession>
<keyword evidence="2" id="KW-1185">Reference proteome</keyword>
<protein>
    <submittedName>
        <fullName evidence="1">Uncharacterized protein</fullName>
    </submittedName>
</protein>
<comment type="caution">
    <text evidence="1">The sequence shown here is derived from an EMBL/GenBank/DDBJ whole genome shotgun (WGS) entry which is preliminary data.</text>
</comment>
<name>A0ACC0LDW8_RHOML</name>
<evidence type="ECO:0000313" key="2">
    <source>
        <dbReference type="Proteomes" id="UP001062846"/>
    </source>
</evidence>
<organism evidence="1 2">
    <name type="scientific">Rhododendron molle</name>
    <name type="common">Chinese azalea</name>
    <name type="synonym">Azalea mollis</name>
    <dbReference type="NCBI Taxonomy" id="49168"/>
    <lineage>
        <taxon>Eukaryota</taxon>
        <taxon>Viridiplantae</taxon>
        <taxon>Streptophyta</taxon>
        <taxon>Embryophyta</taxon>
        <taxon>Tracheophyta</taxon>
        <taxon>Spermatophyta</taxon>
        <taxon>Magnoliopsida</taxon>
        <taxon>eudicotyledons</taxon>
        <taxon>Gunneridae</taxon>
        <taxon>Pentapetalae</taxon>
        <taxon>asterids</taxon>
        <taxon>Ericales</taxon>
        <taxon>Ericaceae</taxon>
        <taxon>Ericoideae</taxon>
        <taxon>Rhodoreae</taxon>
        <taxon>Rhododendron</taxon>
    </lineage>
</organism>
<evidence type="ECO:0000313" key="1">
    <source>
        <dbReference type="EMBL" id="KAI8526770.1"/>
    </source>
</evidence>